<evidence type="ECO:0000313" key="2">
    <source>
        <dbReference type="EMBL" id="PAV04405.1"/>
    </source>
</evidence>
<gene>
    <name evidence="2" type="ORF">ASJ80_06055</name>
</gene>
<keyword evidence="3" id="KW-1185">Reference proteome</keyword>
<dbReference type="InterPro" id="IPR016490">
    <property type="entry name" value="Tscrpt_reg_HTH_AF0396-typ3"/>
</dbReference>
<comment type="caution">
    <text evidence="2">The sequence shown here is derived from an EMBL/GenBank/DDBJ whole genome shotgun (WGS) entry which is preliminary data.</text>
</comment>
<feature type="domain" description="Methanogenesis regulatory protein FilR1 middle" evidence="1">
    <location>
        <begin position="146"/>
        <end position="252"/>
    </location>
</feature>
<dbReference type="InterPro" id="IPR036390">
    <property type="entry name" value="WH_DNA-bd_sf"/>
</dbReference>
<dbReference type="EMBL" id="LMVM01000023">
    <property type="protein sequence ID" value="PAV04405.1"/>
    <property type="molecule type" value="Genomic_DNA"/>
</dbReference>
<dbReference type="AlphaFoldDB" id="A0A2A2H4W5"/>
<proteinExistence type="predicted"/>
<organism evidence="2 3">
    <name type="scientific">Methanobacterium bryantii</name>
    <dbReference type="NCBI Taxonomy" id="2161"/>
    <lineage>
        <taxon>Archaea</taxon>
        <taxon>Methanobacteriati</taxon>
        <taxon>Methanobacteriota</taxon>
        <taxon>Methanomada group</taxon>
        <taxon>Methanobacteria</taxon>
        <taxon>Methanobacteriales</taxon>
        <taxon>Methanobacteriaceae</taxon>
        <taxon>Methanobacterium</taxon>
    </lineage>
</organism>
<dbReference type="PIRSF" id="PIRSF006692">
    <property type="entry name" value="TF_HTH_AF0396_prd"/>
    <property type="match status" value="1"/>
</dbReference>
<sequence length="259" mass="30066">MAPEDIFELYEEIKDDLKFITSSDIRAKIIISLKEGPKKLGDLKDEVHMRSSSILHSMSQLETKNLITREFQSYSLSQTGEMAATVIIDMVNSFSLIKENENFWLKHNINEIPEKLMEKIDHLNNFKVITSPNSEQFLFKELLLHSKVIKGIISPLIIYDELEVVNKKENVHIILANNTSNDIIEELKFRNISITENIKLWEIKDNLKLILIVADNFMLLNLPQEEDSISYLVSETEESIEWGNKLFNHYLSQAEELNI</sequence>
<name>A0A2A2H4W5_METBR</name>
<dbReference type="InterPro" id="IPR013561">
    <property type="entry name" value="FilR1_middle_dom"/>
</dbReference>
<dbReference type="RefSeq" id="WP_069585640.1">
    <property type="nucleotide sequence ID" value="NZ_LMVM01000023.1"/>
</dbReference>
<protein>
    <recommendedName>
        <fullName evidence="1">Methanogenesis regulatory protein FilR1 middle domain-containing protein</fullName>
    </recommendedName>
</protein>
<reference evidence="2 3" key="1">
    <citation type="journal article" date="2017" name="BMC Genomics">
        <title>Genomic analysis of methanogenic archaea reveals a shift towards energy conservation.</title>
        <authorList>
            <person name="Gilmore S.P."/>
            <person name="Henske J.K."/>
            <person name="Sexton J.A."/>
            <person name="Solomon K.V."/>
            <person name="Seppala S."/>
            <person name="Yoo J.I."/>
            <person name="Huyett L.M."/>
            <person name="Pressman A."/>
            <person name="Cogan J.Z."/>
            <person name="Kivenson V."/>
            <person name="Peng X."/>
            <person name="Tan Y."/>
            <person name="Valentine D.L."/>
            <person name="O'Malley M.A."/>
        </authorList>
    </citation>
    <scope>NUCLEOTIDE SEQUENCE [LARGE SCALE GENOMIC DNA]</scope>
    <source>
        <strain evidence="2 3">M.o.H.</strain>
    </source>
</reference>
<dbReference type="Gene3D" id="1.10.10.10">
    <property type="entry name" value="Winged helix-like DNA-binding domain superfamily/Winged helix DNA-binding domain"/>
    <property type="match status" value="1"/>
</dbReference>
<accession>A0A2A2H4W5</accession>
<dbReference type="SUPFAM" id="SSF46785">
    <property type="entry name" value="Winged helix' DNA-binding domain"/>
    <property type="match status" value="1"/>
</dbReference>
<dbReference type="Pfam" id="PF08350">
    <property type="entry name" value="FilR1_middle"/>
    <property type="match status" value="1"/>
</dbReference>
<evidence type="ECO:0000259" key="1">
    <source>
        <dbReference type="Pfam" id="PF08350"/>
    </source>
</evidence>
<dbReference type="InterPro" id="IPR036388">
    <property type="entry name" value="WH-like_DNA-bd_sf"/>
</dbReference>
<dbReference type="OrthoDB" id="11410at2157"/>
<evidence type="ECO:0000313" key="3">
    <source>
        <dbReference type="Proteomes" id="UP000217784"/>
    </source>
</evidence>
<dbReference type="Proteomes" id="UP000217784">
    <property type="component" value="Unassembled WGS sequence"/>
</dbReference>